<keyword evidence="2" id="KW-0378">Hydrolase</keyword>
<dbReference type="Gene3D" id="3.40.50.1820">
    <property type="entry name" value="alpha/beta hydrolase"/>
    <property type="match status" value="1"/>
</dbReference>
<dbReference type="Pfam" id="PF12697">
    <property type="entry name" value="Abhydrolase_6"/>
    <property type="match status" value="1"/>
</dbReference>
<organism evidence="2 3">
    <name type="scientific">Phytohabitans houttuyneae</name>
    <dbReference type="NCBI Taxonomy" id="1076126"/>
    <lineage>
        <taxon>Bacteria</taxon>
        <taxon>Bacillati</taxon>
        <taxon>Actinomycetota</taxon>
        <taxon>Actinomycetes</taxon>
        <taxon>Micromonosporales</taxon>
        <taxon>Micromonosporaceae</taxon>
    </lineage>
</organism>
<feature type="domain" description="AB hydrolase-1" evidence="1">
    <location>
        <begin position="34"/>
        <end position="243"/>
    </location>
</feature>
<dbReference type="RefSeq" id="WP_173057218.1">
    <property type="nucleotide sequence ID" value="NZ_BAABGO010000027.1"/>
</dbReference>
<comment type="caution">
    <text evidence="2">The sequence shown here is derived from an EMBL/GenBank/DDBJ whole genome shotgun (WGS) entry which is preliminary data.</text>
</comment>
<dbReference type="InterPro" id="IPR000073">
    <property type="entry name" value="AB_hydrolase_1"/>
</dbReference>
<dbReference type="InterPro" id="IPR029058">
    <property type="entry name" value="AB_hydrolase_fold"/>
</dbReference>
<dbReference type="Proteomes" id="UP000482800">
    <property type="component" value="Unassembled WGS sequence"/>
</dbReference>
<reference evidence="2 3" key="1">
    <citation type="submission" date="2020-03" db="EMBL/GenBank/DDBJ databases">
        <title>Whole genome shotgun sequence of Phytohabitans houttuyneae NBRC 108639.</title>
        <authorList>
            <person name="Komaki H."/>
            <person name="Tamura T."/>
        </authorList>
    </citation>
    <scope>NUCLEOTIDE SEQUENCE [LARGE SCALE GENOMIC DNA]</scope>
    <source>
        <strain evidence="2 3">NBRC 108639</strain>
    </source>
</reference>
<dbReference type="GO" id="GO:0016787">
    <property type="term" value="F:hydrolase activity"/>
    <property type="evidence" value="ECO:0007669"/>
    <property type="project" value="UniProtKB-KW"/>
</dbReference>
<evidence type="ECO:0000313" key="3">
    <source>
        <dbReference type="Proteomes" id="UP000482800"/>
    </source>
</evidence>
<dbReference type="AlphaFoldDB" id="A0A6V8KCH7"/>
<evidence type="ECO:0000259" key="1">
    <source>
        <dbReference type="Pfam" id="PF12697"/>
    </source>
</evidence>
<evidence type="ECO:0000313" key="2">
    <source>
        <dbReference type="EMBL" id="GFJ79696.1"/>
    </source>
</evidence>
<accession>A0A6V8KCH7</accession>
<dbReference type="SUPFAM" id="SSF53474">
    <property type="entry name" value="alpha/beta-Hydrolases"/>
    <property type="match status" value="1"/>
</dbReference>
<sequence>MDKVISRDGTSIAYERVGSGPALIAVDAAGNYSGFRALPAPVELLSADFTVYVYDRRGRGASTDTAPYAVAREVEDLAALIEAAGGSAFLYGLSSGGLLALHAAASGLAVPRMALFEPPIEPVETPAGESGFTTQIAALVEAGRRHDAVEAFHRGIGVPDEIIEGMAPHVWTALEAVAHTLVYDCRLSDSMSLQLVRSVPVPTLVIDSHGSSGALADMAADVVATLPQGTRRSLVGEWHGVPHETLAPALAGYLL</sequence>
<dbReference type="EMBL" id="BLPF01000001">
    <property type="protein sequence ID" value="GFJ79696.1"/>
    <property type="molecule type" value="Genomic_DNA"/>
</dbReference>
<gene>
    <name evidence="2" type="ORF">Phou_038760</name>
</gene>
<reference evidence="2 3" key="2">
    <citation type="submission" date="2020-03" db="EMBL/GenBank/DDBJ databases">
        <authorList>
            <person name="Ichikawa N."/>
            <person name="Kimura A."/>
            <person name="Kitahashi Y."/>
            <person name="Uohara A."/>
        </authorList>
    </citation>
    <scope>NUCLEOTIDE SEQUENCE [LARGE SCALE GENOMIC DNA]</scope>
    <source>
        <strain evidence="2 3">NBRC 108639</strain>
    </source>
</reference>
<proteinExistence type="predicted"/>
<keyword evidence="3" id="KW-1185">Reference proteome</keyword>
<name>A0A6V8KCH7_9ACTN</name>
<protein>
    <submittedName>
        <fullName evidence="2">Alpha/beta hydrolase</fullName>
    </submittedName>
</protein>